<feature type="compositionally biased region" description="Low complexity" evidence="1">
    <location>
        <begin position="2657"/>
        <end position="2666"/>
    </location>
</feature>
<feature type="compositionally biased region" description="Polar residues" evidence="1">
    <location>
        <begin position="355"/>
        <end position="365"/>
    </location>
</feature>
<feature type="region of interest" description="Disordered" evidence="1">
    <location>
        <begin position="885"/>
        <end position="917"/>
    </location>
</feature>
<proteinExistence type="predicted"/>
<feature type="compositionally biased region" description="Low complexity" evidence="1">
    <location>
        <begin position="1698"/>
        <end position="1715"/>
    </location>
</feature>
<feature type="compositionally biased region" description="Polar residues" evidence="1">
    <location>
        <begin position="175"/>
        <end position="191"/>
    </location>
</feature>
<feature type="compositionally biased region" description="Basic and acidic residues" evidence="1">
    <location>
        <begin position="2667"/>
        <end position="2679"/>
    </location>
</feature>
<feature type="compositionally biased region" description="Polar residues" evidence="1">
    <location>
        <begin position="1987"/>
        <end position="2007"/>
    </location>
</feature>
<feature type="region of interest" description="Disordered" evidence="1">
    <location>
        <begin position="772"/>
        <end position="807"/>
    </location>
</feature>
<feature type="compositionally biased region" description="Low complexity" evidence="1">
    <location>
        <begin position="727"/>
        <end position="757"/>
    </location>
</feature>
<feature type="compositionally biased region" description="Low complexity" evidence="1">
    <location>
        <begin position="156"/>
        <end position="174"/>
    </location>
</feature>
<feature type="region of interest" description="Disordered" evidence="1">
    <location>
        <begin position="2728"/>
        <end position="2889"/>
    </location>
</feature>
<feature type="compositionally biased region" description="Polar residues" evidence="1">
    <location>
        <begin position="772"/>
        <end position="789"/>
    </location>
</feature>
<feature type="compositionally biased region" description="Low complexity" evidence="1">
    <location>
        <begin position="378"/>
        <end position="387"/>
    </location>
</feature>
<feature type="region of interest" description="Disordered" evidence="1">
    <location>
        <begin position="1059"/>
        <end position="1117"/>
    </location>
</feature>
<accession>A0A9P8A610</accession>
<feature type="compositionally biased region" description="Polar residues" evidence="1">
    <location>
        <begin position="138"/>
        <end position="154"/>
    </location>
</feature>
<feature type="compositionally biased region" description="Polar residues" evidence="1">
    <location>
        <begin position="2261"/>
        <end position="2273"/>
    </location>
</feature>
<feature type="region of interest" description="Disordered" evidence="1">
    <location>
        <begin position="1668"/>
        <end position="1715"/>
    </location>
</feature>
<feature type="compositionally biased region" description="Pro residues" evidence="1">
    <location>
        <begin position="306"/>
        <end position="316"/>
    </location>
</feature>
<feature type="compositionally biased region" description="Low complexity" evidence="1">
    <location>
        <begin position="790"/>
        <end position="802"/>
    </location>
</feature>
<feature type="compositionally biased region" description="Low complexity" evidence="1">
    <location>
        <begin position="848"/>
        <end position="865"/>
    </location>
</feature>
<dbReference type="Proteomes" id="UP000717515">
    <property type="component" value="Unassembled WGS sequence"/>
</dbReference>
<feature type="compositionally biased region" description="Low complexity" evidence="1">
    <location>
        <begin position="1"/>
        <end position="20"/>
    </location>
</feature>
<feature type="compositionally biased region" description="Low complexity" evidence="1">
    <location>
        <begin position="2815"/>
        <end position="2832"/>
    </location>
</feature>
<feature type="compositionally biased region" description="Low complexity" evidence="1">
    <location>
        <begin position="72"/>
        <end position="107"/>
    </location>
</feature>
<feature type="compositionally biased region" description="Low complexity" evidence="1">
    <location>
        <begin position="1618"/>
        <end position="1635"/>
    </location>
</feature>
<feature type="region of interest" description="Disordered" evidence="1">
    <location>
        <begin position="817"/>
        <end position="836"/>
    </location>
</feature>
<feature type="region of interest" description="Disordered" evidence="1">
    <location>
        <begin position="845"/>
        <end position="871"/>
    </location>
</feature>
<gene>
    <name evidence="2" type="ORF">KVV02_007485</name>
</gene>
<feature type="region of interest" description="Disordered" evidence="1">
    <location>
        <begin position="1606"/>
        <end position="1635"/>
    </location>
</feature>
<feature type="region of interest" description="Disordered" evidence="1">
    <location>
        <begin position="558"/>
        <end position="601"/>
    </location>
</feature>
<feature type="region of interest" description="Disordered" evidence="1">
    <location>
        <begin position="2600"/>
        <end position="2704"/>
    </location>
</feature>
<feature type="compositionally biased region" description="Polar residues" evidence="1">
    <location>
        <begin position="2435"/>
        <end position="2446"/>
    </location>
</feature>
<feature type="region of interest" description="Disordered" evidence="1">
    <location>
        <begin position="2389"/>
        <end position="2446"/>
    </location>
</feature>
<feature type="compositionally biased region" description="Polar residues" evidence="1">
    <location>
        <begin position="1104"/>
        <end position="1114"/>
    </location>
</feature>
<comment type="caution">
    <text evidence="2">The sequence shown here is derived from an EMBL/GenBank/DDBJ whole genome shotgun (WGS) entry which is preliminary data.</text>
</comment>
<feature type="region of interest" description="Disordered" evidence="1">
    <location>
        <begin position="626"/>
        <end position="647"/>
    </location>
</feature>
<reference evidence="2" key="1">
    <citation type="submission" date="2021-07" db="EMBL/GenBank/DDBJ databases">
        <title>Draft genome of Mortierella alpina, strain LL118, isolated from an aspen leaf litter sample.</title>
        <authorList>
            <person name="Yang S."/>
            <person name="Vinatzer B.A."/>
        </authorList>
    </citation>
    <scope>NUCLEOTIDE SEQUENCE</scope>
    <source>
        <strain evidence="2">LL118</strain>
    </source>
</reference>
<evidence type="ECO:0000313" key="3">
    <source>
        <dbReference type="Proteomes" id="UP000717515"/>
    </source>
</evidence>
<feature type="compositionally biased region" description="Polar residues" evidence="1">
    <location>
        <begin position="1681"/>
        <end position="1697"/>
    </location>
</feature>
<feature type="compositionally biased region" description="Gly residues" evidence="1">
    <location>
        <begin position="2014"/>
        <end position="2023"/>
    </location>
</feature>
<feature type="compositionally biased region" description="Polar residues" evidence="1">
    <location>
        <begin position="511"/>
        <end position="525"/>
    </location>
</feature>
<feature type="compositionally biased region" description="Low complexity" evidence="1">
    <location>
        <begin position="2249"/>
        <end position="2260"/>
    </location>
</feature>
<dbReference type="EMBL" id="JAIFTL010000104">
    <property type="protein sequence ID" value="KAG9323371.1"/>
    <property type="molecule type" value="Genomic_DNA"/>
</dbReference>
<sequence>MRRSTSTTAPAQAPEASAQSERLRPKPLTWRERRNSLVGLVWPSSLSSSVNSTPATTPQTATFPHHSHNHNNSHSPSSPSPSFSSSPSSSFRTPSGTSTATTSSKPPLHQAENDRKRHSGSFSSPSTTCPPPTASRTRGNSDTRTFTTTDSHNPTHPLSSSVSTSLHLHSNSSSGQEAATNKPISLLSNRLHQPPHTSLLPRPADMLDSSGINSGRARDNDSSINSGHSHINKRDNSSSPISSSSAPGSTAPAPSSVPVPSEPIRSPVDMGHRPPQAPLSAYHRRASSLPITSPAAGVDSEVPSSPSLPPPPPPPEEQQQQQLITAKDEAEATEHRARSSSDAGPPRIQEKRGTQGLQDPSSTWENALDDEQAGPREPSLSSPLPLHSSAHLADLHPQTLRRAVTLPPVTEAVQTRHVARPLSPSALIAERGVTHIDSKQAEKRAKEDFGLQRALNTGSSKVSGPASSPVTLSATSSSRIARINSALRIKSTAHGSVSAGPSTPKALLELSPSSTQPSTAISSEKNAWPSAISNPEEIEQYRAELSISAYRSLLNTQLKSSSHPSGTGSSNGAHQGSLSLAPTATPSPSSSTFSAVSSAPSPTTQLTHYPTVFNAATNALSTSAHSLHGQSQVSGSASVSPQEPSKSFLSRDNSWHFFKQSTGCVSMQSSPSSYGHDDTMDLSATASSLSSLHVKRASIGNAAAAKLRLSPVNIKLTANSPDQQQYSPSLSSESGSPSPSSGSPLMSSASSISSPHSSINWKARLRRSLSNQEKIQSPLSNVFNPDMVQSESGDGKSSPGSPGAEGQANYIVSREKSYDINPDSPTGSGDEDDYMGEHQRTVTSSFLARSVGGRSRSSVDSNGSSVGAGGAESLAYRERTSERFLPIAQPHSPQSQSQPEPIPLANSAPTRSSYSNQHHYHQHLPVHLHASTSQTGEHGRHRQRRMNRSMDSQKSSLEEQDSSPPVSPTAVPSPYSAPGATQPTEIPAARRSSSLASSPSSYQRHHSVYVLSGQMFKNSPQGSPKSHLARLLASDQENYYTTDSDSDCWGGGKTISGKTSTNKVFSDSDAEEDPKPKKKTRAPIRGFHFPPRTTLRLEYDSDHTTASNNGPSSSRLDKLLSSPSLSAFGGAAMVTSSSLPAFFPDLSANAPQNLVSQIGFMDDSNELNAANALVHEMVRAKTKSDAEIRIVLDGWYECKQDKDIMCLSYQQETPESYESKWAEDGAMMSESPSHWSVMDNGHQGQSWLQGFPDSESWYENNIGPLDKAPAKRKSKTIGKSSRHSSISYTAVPQLDHAASIKGQREGQGPQEVLTDAPDNASNIATPPIDVPSPAANVPPEEEGGVNRRAISRKQSILSRRVIASNSWPPTILASSHTTLLISIECISHKILHTPVSAIIAQPLRAVDIMKSLQTLMDRQRRMAVGNAEAEDLLTKLVYVFAPVCRLAERLHEQHINEDYRLSQVELPSGNLHFDHSSPFSYLDWSPLPSPAMPSQTADGEENIKSKSTPTSSIDHSKQGSHVRSSTQTSTNTNTTTEHQQTRDSASDRRCSPDEPSASLSARSSLDRHQHQHDAVTSETFTSLQHCVVAQHATAFSVGEIQFQSSVSSPSLKLPPLPNKRSSAPPLSRSAISTSSGSGSAAAMIAPLLTGVSPSSLSTSDIAAASATAPELNDKTSLLPADSNSPAMPSSNMITRSLTISGPAPPAASSLSPISPGSLSSPLAAATAAKANPFGLRHRPSVVSTNLVRSQTMESSYSPQPLPTMSDIINSGGDATANDHGMSLTVCRICDEEILLSLLDRHSETCKLQHECSQKLESCNHALGKLGACVWQRREVIESHNRPYVDYHSLKDSEKIQMLAEKACLVVESNLRQAVRKLDKYHHKMMHILQDSKNYSAYDDELFNISEKIAHVIREKLSTIQTIQEQLSLLTNRDAGMDSSGMVTRSQSASAISSQSDLQQHQQAREGTSTSFWGGRKKSKSSKASKDGLTTRSTTKPPLPLQTSQTIIGLSGRRTGSGGPGGSWTEGSATNHIRRESTGSNFSANESETMPGIPIQSSLARKGRSGSIAHGSIQTPPIFPSSTSSEKPSKNFSTIFAAFLRVSRQRIHSYNNLAAQSKGHNGESSESGRNGFFGGGGGGAGVLSPPFNGSASAYKSRVPSIQDFEIIKPVSRGAFGSRNARPDIRRLSDGNIAEISSGNVGGSHGSTVTLTTDVPETRGSVSMQKQQEESASLMASFSDSPAVAAVPVMASSQSSQSQDSVLTHSPSPSMNMDRNSINTIRPRLMNHGRSKSVSNRVSFSPLSTLSSTSSIHRMKSTSSMQASHLSGVGPGEFETPLFLAEQPLGSPLAKQIENELFAQHQSLLSPSLSLSSSCTGAPTVAEGVSREYSSSGYFAPRDGGRSSMMPPSLESRSTLASLHEQEQDYEEELQTRQQEDASNQENSQHQLTSNMTSTAKLGDAGQKQHMEGSIIGLGLGLDNNNASHALDQELDREILAQQQQQRDDPGEGDAAGNNSKQRKGGAGGKGGMMQRSLSIESEFESFSYKNVTLLNDVNMEAMMMKSKNLATATASTTGSGAGTHAPSTPLVGELAVSQGWEVDEGSAAPTAAGTRDSSSASAPGALKSMIQSLGSNSSSGGGHSKQPSQSDGGSAGGRNTVKSSGPNNNSSSKKDRPREPRREGSSGYLLGLGSLTRARSRSRSRSNSALTVGMVSSLSSTVPAAAMNAIVSPTSSSQAMAPSSNSVRDGVGSMSSESGPGSEFSASASATPPHSQGAAVAVAVGGGASASSGSSTNPSNTGSSGHTIFGFGNGSATKLSGSKSGSRAGSRNGSTTSLTLQSMGPGMISMMLKRSSPSGSGTGPGMGGTGGSSPGMLTPTKKTSSSSLGGSSVTSGHFHDDHHQQLQHHDAAATRQCGYNSRRGSAISVASGASSGFETFAPSSSSFGASLGREKILFSSPLSLPSTIAASAMNASGSGSAPATAAATAAVSEGPGSNSQFSSSVPSGGGGVGGGSSVPISPLVLERHEDWGQGLKMGSLLGPMLKTAAAARAEEGCE</sequence>
<feature type="compositionally biased region" description="Low complexity" evidence="1">
    <location>
        <begin position="629"/>
        <end position="640"/>
    </location>
</feature>
<feature type="region of interest" description="Disordered" evidence="1">
    <location>
        <begin position="2496"/>
        <end position="2528"/>
    </location>
</feature>
<feature type="compositionally biased region" description="Low complexity" evidence="1">
    <location>
        <begin position="2986"/>
        <end position="3001"/>
    </location>
</feature>
<feature type="compositionally biased region" description="Basic and acidic residues" evidence="1">
    <location>
        <begin position="21"/>
        <end position="35"/>
    </location>
</feature>
<feature type="region of interest" description="Disordered" evidence="1">
    <location>
        <begin position="719"/>
        <end position="757"/>
    </location>
</feature>
<feature type="compositionally biased region" description="Low complexity" evidence="1">
    <location>
        <begin position="560"/>
        <end position="601"/>
    </location>
</feature>
<feature type="compositionally biased region" description="Polar residues" evidence="1">
    <location>
        <begin position="2037"/>
        <end position="2047"/>
    </location>
</feature>
<name>A0A9P8A610_MORAP</name>
<feature type="region of interest" description="Disordered" evidence="1">
    <location>
        <begin position="2113"/>
        <end position="2132"/>
    </location>
</feature>
<evidence type="ECO:0000256" key="1">
    <source>
        <dbReference type="SAM" id="MobiDB-lite"/>
    </source>
</evidence>
<feature type="compositionally biased region" description="Low complexity" evidence="1">
    <location>
        <begin position="1945"/>
        <end position="1955"/>
    </location>
</feature>
<feature type="compositionally biased region" description="Low complexity" evidence="1">
    <location>
        <begin position="2680"/>
        <end position="2692"/>
    </location>
</feature>
<feature type="compositionally biased region" description="Low complexity" evidence="1">
    <location>
        <begin position="2869"/>
        <end position="2889"/>
    </location>
</feature>
<feature type="compositionally biased region" description="Low complexity" evidence="1">
    <location>
        <begin position="2772"/>
        <end position="2800"/>
    </location>
</feature>
<feature type="compositionally biased region" description="Low complexity" evidence="1">
    <location>
        <begin position="36"/>
        <end position="64"/>
    </location>
</feature>
<feature type="compositionally biased region" description="Gly residues" evidence="1">
    <location>
        <begin position="2855"/>
        <end position="2868"/>
    </location>
</feature>
<feature type="region of interest" description="Disordered" evidence="1">
    <location>
        <begin position="1937"/>
        <end position="2088"/>
    </location>
</feature>
<feature type="compositionally biased region" description="Low complexity" evidence="1">
    <location>
        <begin position="962"/>
        <end position="978"/>
    </location>
</feature>
<feature type="region of interest" description="Disordered" evidence="1">
    <location>
        <begin position="929"/>
        <end position="1002"/>
    </location>
</feature>
<feature type="compositionally biased region" description="Polar residues" evidence="1">
    <location>
        <begin position="2071"/>
        <end position="2088"/>
    </location>
</feature>
<feature type="compositionally biased region" description="Basic residues" evidence="1">
    <location>
        <begin position="1270"/>
        <end position="1282"/>
    </location>
</feature>
<feature type="region of interest" description="Disordered" evidence="1">
    <location>
        <begin position="1"/>
        <end position="387"/>
    </location>
</feature>
<feature type="compositionally biased region" description="Polar residues" evidence="1">
    <location>
        <begin position="1956"/>
        <end position="1971"/>
    </location>
</feature>
<feature type="region of interest" description="Disordered" evidence="1">
    <location>
        <begin position="2986"/>
        <end position="3009"/>
    </location>
</feature>
<feature type="compositionally biased region" description="Polar residues" evidence="1">
    <location>
        <begin position="1505"/>
        <end position="1523"/>
    </location>
</feature>
<feature type="compositionally biased region" description="Low complexity" evidence="1">
    <location>
        <begin position="987"/>
        <end position="1001"/>
    </location>
</feature>
<organism evidence="2 3">
    <name type="scientific">Mortierella alpina</name>
    <name type="common">Oleaginous fungus</name>
    <name type="synonym">Mortierella renispora</name>
    <dbReference type="NCBI Taxonomy" id="64518"/>
    <lineage>
        <taxon>Eukaryota</taxon>
        <taxon>Fungi</taxon>
        <taxon>Fungi incertae sedis</taxon>
        <taxon>Mucoromycota</taxon>
        <taxon>Mortierellomycotina</taxon>
        <taxon>Mortierellomycetes</taxon>
        <taxon>Mortierellales</taxon>
        <taxon>Mortierellaceae</taxon>
        <taxon>Mortierella</taxon>
    </lineage>
</organism>
<protein>
    <submittedName>
        <fullName evidence="2">Uncharacterized protein</fullName>
    </submittedName>
</protein>
<feature type="compositionally biased region" description="Low complexity" evidence="1">
    <location>
        <begin position="237"/>
        <end position="254"/>
    </location>
</feature>
<evidence type="ECO:0000313" key="2">
    <source>
        <dbReference type="EMBL" id="KAG9323371.1"/>
    </source>
</evidence>
<feature type="compositionally biased region" description="Basic and acidic residues" evidence="1">
    <location>
        <begin position="1564"/>
        <end position="1573"/>
    </location>
</feature>
<feature type="region of interest" description="Disordered" evidence="1">
    <location>
        <begin position="1326"/>
        <end position="1346"/>
    </location>
</feature>
<feature type="region of interest" description="Disordered" evidence="1">
    <location>
        <begin position="1259"/>
        <end position="1288"/>
    </location>
</feature>
<feature type="compositionally biased region" description="Low complexity" evidence="1">
    <location>
        <begin position="886"/>
        <end position="899"/>
    </location>
</feature>
<feature type="compositionally biased region" description="Basic and acidic residues" evidence="1">
    <location>
        <begin position="326"/>
        <end position="339"/>
    </location>
</feature>
<feature type="region of interest" description="Disordered" evidence="1">
    <location>
        <begin position="2249"/>
        <end position="2273"/>
    </location>
</feature>
<feature type="region of interest" description="Disordered" evidence="1">
    <location>
        <begin position="1486"/>
        <end position="1573"/>
    </location>
</feature>
<feature type="compositionally biased region" description="Basic and acidic residues" evidence="1">
    <location>
        <begin position="1539"/>
        <end position="1552"/>
    </location>
</feature>
<feature type="compositionally biased region" description="Low complexity" evidence="1">
    <location>
        <begin position="2728"/>
        <end position="2765"/>
    </location>
</feature>
<feature type="region of interest" description="Disordered" evidence="1">
    <location>
        <begin position="492"/>
        <end position="528"/>
    </location>
</feature>
<feature type="compositionally biased region" description="Low complexity" evidence="1">
    <location>
        <begin position="1524"/>
        <end position="1538"/>
    </location>
</feature>